<name>A0A328Q006_9EURY</name>
<comment type="cofactor">
    <cofactor evidence="1">
        <name>Mg(2+)</name>
        <dbReference type="ChEBI" id="CHEBI:18420"/>
    </cofactor>
</comment>
<evidence type="ECO:0000256" key="4">
    <source>
        <dbReference type="ARBA" id="ARBA00022801"/>
    </source>
</evidence>
<dbReference type="EC" id="3.1.3.71" evidence="3 7"/>
<proteinExistence type="inferred from homology"/>
<dbReference type="AlphaFoldDB" id="A0A328Q006"/>
<evidence type="ECO:0000256" key="2">
    <source>
        <dbReference type="ARBA" id="ARBA00009997"/>
    </source>
</evidence>
<dbReference type="SUPFAM" id="SSF142823">
    <property type="entry name" value="ComB-like"/>
    <property type="match status" value="1"/>
</dbReference>
<keyword evidence="5" id="KW-0460">Magnesium</keyword>
<sequence>MKINVSLYNSRTNDLAIVIDLLRASTTISVALNTFKRIVPINDIDEAIKLKEKHNAILAGEIKSSDFDVSNSPVQISNYAGDTLILKTTNGTKVLENIKQRNSEVNILVGASINAKTVAQKALDIADNEIELVMAGRHQRFTIEDCIGAGIIINEMVNISKEKNIYLELSESAKASKIISNNSNIIKQLINTSHSADKLRYLGFGEDIEICSLINKIDTVPIYKNNYIVSLD</sequence>
<comment type="caution">
    <text evidence="8">The sequence shown here is derived from an EMBL/GenBank/DDBJ whole genome shotgun (WGS) entry which is preliminary data.</text>
</comment>
<evidence type="ECO:0000256" key="1">
    <source>
        <dbReference type="ARBA" id="ARBA00001946"/>
    </source>
</evidence>
<reference evidence="8 9" key="1">
    <citation type="submission" date="2017-05" db="EMBL/GenBank/DDBJ databases">
        <title>Host range expansion of the Methanosphaera genus to humans and monogastric animals involves recent and extensive reduction in genome content.</title>
        <authorList>
            <person name="Hoedt E.C."/>
            <person name="Volmer J.G."/>
            <person name="Parks D.H."/>
            <person name="Rosewarne C.P."/>
            <person name="Denman S.E."/>
            <person name="Mcsweeney C.S."/>
            <person name="O Cuiv P."/>
            <person name="Hugenholtz P."/>
            <person name="Tyson G.W."/>
            <person name="Morrison M."/>
        </authorList>
    </citation>
    <scope>NUCLEOTIDE SEQUENCE [LARGE SCALE GENOMIC DNA]</scope>
    <source>
        <strain evidence="8 9">PA5</strain>
    </source>
</reference>
<dbReference type="Pfam" id="PF04029">
    <property type="entry name" value="2-ph_phosp"/>
    <property type="match status" value="1"/>
</dbReference>
<organism evidence="8 9">
    <name type="scientific">Methanosphaera stadtmanae</name>
    <dbReference type="NCBI Taxonomy" id="2317"/>
    <lineage>
        <taxon>Archaea</taxon>
        <taxon>Methanobacteriati</taxon>
        <taxon>Methanobacteriota</taxon>
        <taxon>Methanomada group</taxon>
        <taxon>Methanobacteria</taxon>
        <taxon>Methanobacteriales</taxon>
        <taxon>Methanobacteriaceae</taxon>
        <taxon>Methanosphaera</taxon>
    </lineage>
</organism>
<dbReference type="PANTHER" id="PTHR37311:SF1">
    <property type="entry name" value="2-PHOSPHOSULFOLACTATE PHOSPHATASE-RELATED"/>
    <property type="match status" value="1"/>
</dbReference>
<dbReference type="GO" id="GO:0000287">
    <property type="term" value="F:magnesium ion binding"/>
    <property type="evidence" value="ECO:0007669"/>
    <property type="project" value="InterPro"/>
</dbReference>
<evidence type="ECO:0000256" key="6">
    <source>
        <dbReference type="ARBA" id="ARBA00033711"/>
    </source>
</evidence>
<dbReference type="NCBIfam" id="TIGR00298">
    <property type="entry name" value="2-phosphosulfolactate phosphatase"/>
    <property type="match status" value="1"/>
</dbReference>
<dbReference type="InterPro" id="IPR005238">
    <property type="entry name" value="ComB-like"/>
</dbReference>
<gene>
    <name evidence="8" type="ORF">CA615_01460</name>
</gene>
<evidence type="ECO:0000256" key="3">
    <source>
        <dbReference type="ARBA" id="ARBA00012953"/>
    </source>
</evidence>
<dbReference type="InterPro" id="IPR027639">
    <property type="entry name" value="ComB_archaeal"/>
</dbReference>
<dbReference type="GO" id="GO:0050545">
    <property type="term" value="F:sulfopyruvate decarboxylase activity"/>
    <property type="evidence" value="ECO:0007669"/>
    <property type="project" value="TreeGrafter"/>
</dbReference>
<dbReference type="GO" id="GO:0050532">
    <property type="term" value="F:2-phosphosulfolactate phosphatase activity"/>
    <property type="evidence" value="ECO:0007669"/>
    <property type="project" value="UniProtKB-UniRule"/>
</dbReference>
<dbReference type="InterPro" id="IPR036702">
    <property type="entry name" value="ComB-like_sf"/>
</dbReference>
<dbReference type="PANTHER" id="PTHR37311">
    <property type="entry name" value="2-PHOSPHOSULFOLACTATE PHOSPHATASE-RELATED"/>
    <property type="match status" value="1"/>
</dbReference>
<dbReference type="EMBL" id="NGJK01000016">
    <property type="protein sequence ID" value="RAP03561.1"/>
    <property type="molecule type" value="Genomic_DNA"/>
</dbReference>
<comment type="similarity">
    <text evidence="2">Belongs to the ComB family.</text>
</comment>
<dbReference type="Proteomes" id="UP000248557">
    <property type="component" value="Unassembled WGS sequence"/>
</dbReference>
<protein>
    <recommendedName>
        <fullName evidence="3 7">2-phosphosulfolactate phosphatase</fullName>
        <ecNumber evidence="3 7">3.1.3.71</ecNumber>
    </recommendedName>
</protein>
<evidence type="ECO:0000313" key="8">
    <source>
        <dbReference type="EMBL" id="RAP03561.1"/>
    </source>
</evidence>
<accession>A0A328Q006</accession>
<dbReference type="Gene3D" id="3.90.1560.10">
    <property type="entry name" value="ComB-like"/>
    <property type="match status" value="1"/>
</dbReference>
<dbReference type="GO" id="GO:0019295">
    <property type="term" value="P:coenzyme M biosynthetic process"/>
    <property type="evidence" value="ECO:0007669"/>
    <property type="project" value="InterPro"/>
</dbReference>
<keyword evidence="4" id="KW-0378">Hydrolase</keyword>
<dbReference type="RefSeq" id="WP_112149331.1">
    <property type="nucleotide sequence ID" value="NZ_NGJK01000016.1"/>
</dbReference>
<evidence type="ECO:0000256" key="5">
    <source>
        <dbReference type="ARBA" id="ARBA00022842"/>
    </source>
</evidence>
<evidence type="ECO:0000256" key="7">
    <source>
        <dbReference type="NCBIfam" id="TIGR00298"/>
    </source>
</evidence>
<comment type="catalytic activity">
    <reaction evidence="6">
        <text>(2R)-O-phospho-3-sulfolactate + H2O = (2R)-3-sulfolactate + phosphate</text>
        <dbReference type="Rhea" id="RHEA:23416"/>
        <dbReference type="ChEBI" id="CHEBI:15377"/>
        <dbReference type="ChEBI" id="CHEBI:15597"/>
        <dbReference type="ChEBI" id="CHEBI:43474"/>
        <dbReference type="ChEBI" id="CHEBI:58738"/>
        <dbReference type="EC" id="3.1.3.71"/>
    </reaction>
</comment>
<evidence type="ECO:0000313" key="9">
    <source>
        <dbReference type="Proteomes" id="UP000248557"/>
    </source>
</evidence>